<sequence length="578" mass="63095">MSSAAPPSFTANVNVIQIDTTAESSKIASVSLYVGRAEVTRVYNFSAATGVNKLVISGLPETLDNNTLRVEGRGKGLIQDVSVTFAEKFRPPTTSETLSKLISTKHEVENVIARSKKCLKGLETYFDTLDVSHVDASQLSAIVENFEAATAKYDSQLLKLQKDYQDTEDAIKAEKARLQKVGFRDQRLRKVANVGFFADKAGDFEIRLIYAVTSTTWVAFYDVRASTQSKDSTLQLIYKAAISQSTGEDWNDVPLTLETTTLSFDSSLPIIKQWKLSVHKRPVPNPSSRMPGGSIFKAASKEKKSKEELEEESDNDMGFGLYDDEAIGHSYAQVISKGNLNATFVIPGLITVPTESTNLTFTIQNLDLQSKLSWIAIPKHDTKSRLTAKITNNSEYPLIPGKANVFVDETFISSIGFPGVSPNETFDCPLGIDPSIRIVYHARDAKAAKSGFYTKSSNITYSQRITIHNSKPAAISELTIIDQIPVSEDSQVAVTLKSPRLALPNSLPGEAKTTPSSVVEAGVTASWYDSNNSGDIAALGKDGKLKWVCALASQKKLNLLLQWEVSFPAQTVVLGLND</sequence>
<evidence type="ECO:0000259" key="2">
    <source>
        <dbReference type="Pfam" id="PF13598"/>
    </source>
</evidence>
<dbReference type="Pfam" id="PF13598">
    <property type="entry name" value="DUF4139"/>
    <property type="match status" value="1"/>
</dbReference>
<protein>
    <recommendedName>
        <fullName evidence="6">Mucoidy inhibitor A</fullName>
    </recommendedName>
</protein>
<evidence type="ECO:0000259" key="3">
    <source>
        <dbReference type="Pfam" id="PF13600"/>
    </source>
</evidence>
<dbReference type="PANTHER" id="PTHR31005">
    <property type="entry name" value="DUF4139 DOMAIN-CONTAINING PROTEIN"/>
    <property type="match status" value="1"/>
</dbReference>
<organism evidence="4 5">
    <name type="scientific">Gymnopilus junonius</name>
    <name type="common">Spectacular rustgill mushroom</name>
    <name type="synonym">Gymnopilus spectabilis subsp. junonius</name>
    <dbReference type="NCBI Taxonomy" id="109634"/>
    <lineage>
        <taxon>Eukaryota</taxon>
        <taxon>Fungi</taxon>
        <taxon>Dikarya</taxon>
        <taxon>Basidiomycota</taxon>
        <taxon>Agaricomycotina</taxon>
        <taxon>Agaricomycetes</taxon>
        <taxon>Agaricomycetidae</taxon>
        <taxon>Agaricales</taxon>
        <taxon>Agaricineae</taxon>
        <taxon>Hymenogastraceae</taxon>
        <taxon>Gymnopilus</taxon>
    </lineage>
</organism>
<dbReference type="OrthoDB" id="10068793at2759"/>
<reference evidence="4" key="1">
    <citation type="submission" date="2020-11" db="EMBL/GenBank/DDBJ databases">
        <authorList>
            <consortium name="DOE Joint Genome Institute"/>
            <person name="Ahrendt S."/>
            <person name="Riley R."/>
            <person name="Andreopoulos W."/>
            <person name="LaButti K."/>
            <person name="Pangilinan J."/>
            <person name="Ruiz-duenas F.J."/>
            <person name="Barrasa J.M."/>
            <person name="Sanchez-Garcia M."/>
            <person name="Camarero S."/>
            <person name="Miyauchi S."/>
            <person name="Serrano A."/>
            <person name="Linde D."/>
            <person name="Babiker R."/>
            <person name="Drula E."/>
            <person name="Ayuso-Fernandez I."/>
            <person name="Pacheco R."/>
            <person name="Padilla G."/>
            <person name="Ferreira P."/>
            <person name="Barriuso J."/>
            <person name="Kellner H."/>
            <person name="Castanera R."/>
            <person name="Alfaro M."/>
            <person name="Ramirez L."/>
            <person name="Pisabarro A.G."/>
            <person name="Kuo A."/>
            <person name="Tritt A."/>
            <person name="Lipzen A."/>
            <person name="He G."/>
            <person name="Yan M."/>
            <person name="Ng V."/>
            <person name="Cullen D."/>
            <person name="Martin F."/>
            <person name="Rosso M.-N."/>
            <person name="Henrissat B."/>
            <person name="Hibbett D."/>
            <person name="Martinez A.T."/>
            <person name="Grigoriev I.V."/>
        </authorList>
    </citation>
    <scope>NUCLEOTIDE SEQUENCE</scope>
    <source>
        <strain evidence="4">AH 44721</strain>
    </source>
</reference>
<proteinExistence type="predicted"/>
<feature type="domain" description="DUF4139" evidence="2">
    <location>
        <begin position="206"/>
        <end position="568"/>
    </location>
</feature>
<dbReference type="AlphaFoldDB" id="A0A9P5NR86"/>
<evidence type="ECO:0000313" key="5">
    <source>
        <dbReference type="Proteomes" id="UP000724874"/>
    </source>
</evidence>
<gene>
    <name evidence="4" type="ORF">CPB84DRAFT_1679836</name>
</gene>
<evidence type="ECO:0000256" key="1">
    <source>
        <dbReference type="SAM" id="MobiDB-lite"/>
    </source>
</evidence>
<comment type="caution">
    <text evidence="4">The sequence shown here is derived from an EMBL/GenBank/DDBJ whole genome shotgun (WGS) entry which is preliminary data.</text>
</comment>
<dbReference type="InterPro" id="IPR025554">
    <property type="entry name" value="DUF4140"/>
</dbReference>
<feature type="region of interest" description="Disordered" evidence="1">
    <location>
        <begin position="282"/>
        <end position="315"/>
    </location>
</feature>
<name>A0A9P5NR86_GYMJU</name>
<evidence type="ECO:0000313" key="4">
    <source>
        <dbReference type="EMBL" id="KAF8901316.1"/>
    </source>
</evidence>
<dbReference type="PANTHER" id="PTHR31005:SF8">
    <property type="entry name" value="DUF4139 DOMAIN-CONTAINING PROTEIN"/>
    <property type="match status" value="1"/>
</dbReference>
<dbReference type="Pfam" id="PF13600">
    <property type="entry name" value="DUF4140"/>
    <property type="match status" value="1"/>
</dbReference>
<dbReference type="EMBL" id="JADNYJ010000042">
    <property type="protein sequence ID" value="KAF8901316.1"/>
    <property type="molecule type" value="Genomic_DNA"/>
</dbReference>
<dbReference type="Proteomes" id="UP000724874">
    <property type="component" value="Unassembled WGS sequence"/>
</dbReference>
<dbReference type="InterPro" id="IPR011935">
    <property type="entry name" value="CHP02231"/>
</dbReference>
<dbReference type="NCBIfam" id="TIGR02231">
    <property type="entry name" value="mucoidy inhibitor MuiA family protein"/>
    <property type="match status" value="1"/>
</dbReference>
<accession>A0A9P5NR86</accession>
<evidence type="ECO:0008006" key="6">
    <source>
        <dbReference type="Google" id="ProtNLM"/>
    </source>
</evidence>
<dbReference type="InterPro" id="IPR037291">
    <property type="entry name" value="DUF4139"/>
</dbReference>
<feature type="domain" description="DUF4140" evidence="3">
    <location>
        <begin position="30"/>
        <end position="125"/>
    </location>
</feature>
<keyword evidence="5" id="KW-1185">Reference proteome</keyword>